<proteinExistence type="predicted"/>
<accession>A0ABV0R819</accession>
<organism evidence="1 2">
    <name type="scientific">Xenoophorus captivus</name>
    <dbReference type="NCBI Taxonomy" id="1517983"/>
    <lineage>
        <taxon>Eukaryota</taxon>
        <taxon>Metazoa</taxon>
        <taxon>Chordata</taxon>
        <taxon>Craniata</taxon>
        <taxon>Vertebrata</taxon>
        <taxon>Euteleostomi</taxon>
        <taxon>Actinopterygii</taxon>
        <taxon>Neopterygii</taxon>
        <taxon>Teleostei</taxon>
        <taxon>Neoteleostei</taxon>
        <taxon>Acanthomorphata</taxon>
        <taxon>Ovalentaria</taxon>
        <taxon>Atherinomorphae</taxon>
        <taxon>Cyprinodontiformes</taxon>
        <taxon>Goodeidae</taxon>
        <taxon>Xenoophorus</taxon>
    </lineage>
</organism>
<reference evidence="1 2" key="1">
    <citation type="submission" date="2021-06" db="EMBL/GenBank/DDBJ databases">
        <authorList>
            <person name="Palmer J.M."/>
        </authorList>
    </citation>
    <scope>NUCLEOTIDE SEQUENCE [LARGE SCALE GENOMIC DNA]</scope>
    <source>
        <strain evidence="1 2">XC_2019</strain>
        <tissue evidence="1">Muscle</tissue>
    </source>
</reference>
<dbReference type="EMBL" id="JAHRIN010035940">
    <property type="protein sequence ID" value="MEQ2204274.1"/>
    <property type="molecule type" value="Genomic_DNA"/>
</dbReference>
<dbReference type="Proteomes" id="UP001434883">
    <property type="component" value="Unassembled WGS sequence"/>
</dbReference>
<evidence type="ECO:0000313" key="2">
    <source>
        <dbReference type="Proteomes" id="UP001434883"/>
    </source>
</evidence>
<sequence length="121" mass="13701">MARLYNVSHSSDTVVGRIGKLVVVFSRVTSQNWSRNYNIYLVATWMFVFRQCLNYRLTGVTIETFYIPASGAGFLGLRVTALDNFSSGFWASPPQSDCLIILYNNLCNKPCICKYHQSLSL</sequence>
<comment type="caution">
    <text evidence="1">The sequence shown here is derived from an EMBL/GenBank/DDBJ whole genome shotgun (WGS) entry which is preliminary data.</text>
</comment>
<gene>
    <name evidence="1" type="ORF">XENOCAPTIV_010737</name>
</gene>
<keyword evidence="2" id="KW-1185">Reference proteome</keyword>
<protein>
    <submittedName>
        <fullName evidence="1">Uncharacterized protein</fullName>
    </submittedName>
</protein>
<evidence type="ECO:0000313" key="1">
    <source>
        <dbReference type="EMBL" id="MEQ2204274.1"/>
    </source>
</evidence>
<name>A0ABV0R819_9TELE</name>